<dbReference type="Pfam" id="PF14901">
    <property type="entry name" value="Jiv90"/>
    <property type="match status" value="1"/>
</dbReference>
<organism evidence="3 4">
    <name type="scientific">Indicator maculatus</name>
    <name type="common">spotted honeyguide</name>
    <dbReference type="NCBI Taxonomy" id="545262"/>
    <lineage>
        <taxon>Eukaryota</taxon>
        <taxon>Metazoa</taxon>
        <taxon>Chordata</taxon>
        <taxon>Craniata</taxon>
        <taxon>Vertebrata</taxon>
        <taxon>Euteleostomi</taxon>
        <taxon>Archelosauria</taxon>
        <taxon>Archosauria</taxon>
        <taxon>Dinosauria</taxon>
        <taxon>Saurischia</taxon>
        <taxon>Theropoda</taxon>
        <taxon>Coelurosauria</taxon>
        <taxon>Aves</taxon>
        <taxon>Neognathae</taxon>
        <taxon>Neoaves</taxon>
        <taxon>Telluraves</taxon>
        <taxon>Coraciimorphae</taxon>
        <taxon>Piciformes</taxon>
        <taxon>Indicatoridae</taxon>
        <taxon>Indicator</taxon>
    </lineage>
</organism>
<evidence type="ECO:0000313" key="3">
    <source>
        <dbReference type="EMBL" id="NXN06828.1"/>
    </source>
</evidence>
<dbReference type="GO" id="GO:0050780">
    <property type="term" value="F:dopamine receptor binding"/>
    <property type="evidence" value="ECO:0007669"/>
    <property type="project" value="TreeGrafter"/>
</dbReference>
<evidence type="ECO:0000259" key="2">
    <source>
        <dbReference type="Pfam" id="PF14901"/>
    </source>
</evidence>
<feature type="non-terminal residue" evidence="3">
    <location>
        <position position="98"/>
    </location>
</feature>
<dbReference type="PANTHER" id="PTHR44665">
    <property type="entry name" value="DNAJ HOMOLOG SUBFAMILY C MEMBER 14"/>
    <property type="match status" value="1"/>
</dbReference>
<dbReference type="InterPro" id="IPR032843">
    <property type="entry name" value="Jiv"/>
</dbReference>
<proteinExistence type="predicted"/>
<dbReference type="InterPro" id="IPR052317">
    <property type="entry name" value="Viral_replicn-host_int_reg"/>
</dbReference>
<evidence type="ECO:0000313" key="4">
    <source>
        <dbReference type="Proteomes" id="UP000557230"/>
    </source>
</evidence>
<keyword evidence="4" id="KW-1185">Reference proteome</keyword>
<protein>
    <submittedName>
        <fullName evidence="3">DJC14 protein</fullName>
    </submittedName>
</protein>
<feature type="non-terminal residue" evidence="3">
    <location>
        <position position="1"/>
    </location>
</feature>
<evidence type="ECO:0000256" key="1">
    <source>
        <dbReference type="SAM" id="MobiDB-lite"/>
    </source>
</evidence>
<accession>A0A7L1FYE7</accession>
<gene>
    <name evidence="3" type="primary">Dnajc14</name>
    <name evidence="3" type="ORF">INDMAC_R11513</name>
</gene>
<dbReference type="EMBL" id="VXBD01000524">
    <property type="protein sequence ID" value="NXN06828.1"/>
    <property type="molecule type" value="Genomic_DNA"/>
</dbReference>
<dbReference type="AlphaFoldDB" id="A0A7L1FYE7"/>
<feature type="domain" description="Cleavage inducing molecular chaperone Jiv" evidence="2">
    <location>
        <begin position="1"/>
        <end position="62"/>
    </location>
</feature>
<comment type="caution">
    <text evidence="3">The sequence shown here is derived from an EMBL/GenBank/DDBJ whole genome shotgun (WGS) entry which is preliminary data.</text>
</comment>
<dbReference type="Proteomes" id="UP000557230">
    <property type="component" value="Unassembled WGS sequence"/>
</dbReference>
<dbReference type="PANTHER" id="PTHR44665:SF1">
    <property type="entry name" value="DNAJ HOMOLOG SUBFAMILY C MEMBER 14"/>
    <property type="match status" value="1"/>
</dbReference>
<sequence length="98" mass="10435">YCGQCGVLHPAQEGDLWAESRLLGLRVTYLARMEGRIYDVTEWAGCQGVGIAPDTHRVPYHISLAARGTVPAGRQRSVLGTGHGGGLGPARASSRNLH</sequence>
<reference evidence="3 4" key="1">
    <citation type="submission" date="2019-09" db="EMBL/GenBank/DDBJ databases">
        <title>Bird 10,000 Genomes (B10K) Project - Family phase.</title>
        <authorList>
            <person name="Zhang G."/>
        </authorList>
    </citation>
    <scope>NUCLEOTIDE SEQUENCE [LARGE SCALE GENOMIC DNA]</scope>
    <source>
        <strain evidence="3">B10K-DU-001-78</strain>
        <tissue evidence="3">Muscle</tissue>
    </source>
</reference>
<dbReference type="OrthoDB" id="1507364at2759"/>
<feature type="region of interest" description="Disordered" evidence="1">
    <location>
        <begin position="73"/>
        <end position="98"/>
    </location>
</feature>
<name>A0A7L1FYE7_9PICI</name>